<dbReference type="Pfam" id="PF04821">
    <property type="entry name" value="TIMELESS"/>
    <property type="match status" value="1"/>
</dbReference>
<dbReference type="Proteomes" id="UP000008493">
    <property type="component" value="Unassembled WGS sequence"/>
</dbReference>
<evidence type="ECO:0000256" key="2">
    <source>
        <dbReference type="ARBA" id="ARBA00022880"/>
    </source>
</evidence>
<feature type="compositionally biased region" description="Basic residues" evidence="5">
    <location>
        <begin position="1028"/>
        <end position="1037"/>
    </location>
</feature>
<feature type="domain" description="Timeless N-terminal" evidence="6">
    <location>
        <begin position="49"/>
        <end position="317"/>
    </location>
</feature>
<dbReference type="OrthoDB" id="310853at2759"/>
<dbReference type="PANTHER" id="PTHR22940">
    <property type="entry name" value="TIMEOUT/TIMELESS-2"/>
    <property type="match status" value="1"/>
</dbReference>
<feature type="region of interest" description="Disordered" evidence="5">
    <location>
        <begin position="827"/>
        <end position="855"/>
    </location>
</feature>
<dbReference type="GO" id="GO:0000076">
    <property type="term" value="P:DNA replication checkpoint signaling"/>
    <property type="evidence" value="ECO:0007669"/>
    <property type="project" value="TreeGrafter"/>
</dbReference>
<gene>
    <name evidence="7" type="ORF">AGABI1DRAFT_101031</name>
</gene>
<evidence type="ECO:0000256" key="1">
    <source>
        <dbReference type="ARBA" id="ARBA00004123"/>
    </source>
</evidence>
<sequence>MAEVIDLTTLDDADNQEDSRHENQYDARETIEPVITTIIDALGGVEQGKYRMGEQAGACLKDLKKLWRRDDTDDDRTVARIFWEKRLLQNDLVPILLATAGEGLGDDKRAISCVDLMTAMTWPIDMAEELKELDDEEDKNADFTQLVESHLYYKSSLVRPDIMKALFNIIISPLSKSIPERSERDCQIVTVVLYLIRNLAFVQDLRPGANLSANQLEFTSLQSRLIKELSASNFLEFILTISSNSEKDPWLTGWNTIALEILYLFYRGVSPVSLSTKQIDQPREKLQRLLNTESRLRREAYSNPSTRHSRFGTTISIIRNPKRKQNEGDPPPPQASVLHRQQALNKEAVDILDIKKRQNVRKGNTVDALSREDNLSVDARVKLQELANEFLKACFNSFVATLLKDIRLERARITEKDKLRLLFVTKFFLDYFLALRAQEQQSQMDKDTSNVDEKWPFGLIAEVMERDWIVWVLKRMREAVDEKPKLWNELQAGIECLTQLLLLIDTMSRSTITDSTLAEAADLLQQQIIYNGDILDIAMDSLRAYRPGSQSLAYLDTSIHLAYVLMRILERWSKGKGDGVYVRRKTVRRQRKAKGVTEEEGIPDAEDEEVIEKEEDIIQETLFTFDAFEMKFANADINQTLLIYLTRYKEYESPDQMRRVVSLLHRQAVKAKAEGLFFNVSTLDLFKTIVAEKNSLPRDQPYKDLISLINFILRKFFKSLAEDAFLAVEVFFPKNRGHWKQYSSWEADEHSMKKKKKGRAGVVEEELETRFPPDVHVKKGYSWSDQLGIVIAALVEADSTGLVKWTKEILASVGERRRKIIIEGDIDEEDDQMREDEDDDDDDDGDKSLRKDRPSAKKTITDYEIPYLNDEHAKAATRNSELKLLFRLCKFDVRNEEDEDELQWYVPAAVLPADLEATLNVINQFMEKPIDLEGKKASSLLNKKRRRRRRQRNESDEEEEEEVQSKRKEKKKKEKEQYKSAQFIQDSDEEYGDMDTFLEKEKMVREKAELAGAAAVSGQSVRPIGMRAHGRKQKKNKEKAEDERRRLSSSLTSDESDEDEDRRSALPRQSSSPGEADKEVSRREGRRKMVIISDEEE</sequence>
<dbReference type="GO" id="GO:0043111">
    <property type="term" value="P:replication fork arrest"/>
    <property type="evidence" value="ECO:0007669"/>
    <property type="project" value="TreeGrafter"/>
</dbReference>
<keyword evidence="2" id="KW-0236">DNA replication inhibitor</keyword>
<feature type="region of interest" description="Disordered" evidence="5">
    <location>
        <begin position="1"/>
        <end position="27"/>
    </location>
</feature>
<evidence type="ECO:0000256" key="4">
    <source>
        <dbReference type="ARBA" id="ARBA00023306"/>
    </source>
</evidence>
<evidence type="ECO:0000256" key="3">
    <source>
        <dbReference type="ARBA" id="ARBA00023242"/>
    </source>
</evidence>
<dbReference type="GeneID" id="18821792"/>
<dbReference type="FunCoup" id="K5VUX8">
    <property type="interactions" value="83"/>
</dbReference>
<dbReference type="InterPro" id="IPR006906">
    <property type="entry name" value="Timeless_N"/>
</dbReference>
<comment type="subcellular location">
    <subcellularLocation>
        <location evidence="1">Nucleus</location>
    </subcellularLocation>
</comment>
<dbReference type="HOGENOM" id="CLU_004294_1_0_1"/>
<keyword evidence="3" id="KW-0539">Nucleus</keyword>
<keyword evidence="4" id="KW-0131">Cell cycle</keyword>
<feature type="compositionally biased region" description="Acidic residues" evidence="5">
    <location>
        <begin position="827"/>
        <end position="845"/>
    </location>
</feature>
<feature type="compositionally biased region" description="Basic and acidic residues" evidence="5">
    <location>
        <begin position="846"/>
        <end position="855"/>
    </location>
</feature>
<protein>
    <recommendedName>
        <fullName evidence="6">Timeless N-terminal domain-containing protein</fullName>
    </recommendedName>
</protein>
<organism evidence="7 8">
    <name type="scientific">Agaricus bisporus var. burnettii (strain JB137-S8 / ATCC MYA-4627 / FGSC 10392)</name>
    <name type="common">White button mushroom</name>
    <dbReference type="NCBI Taxonomy" id="597362"/>
    <lineage>
        <taxon>Eukaryota</taxon>
        <taxon>Fungi</taxon>
        <taxon>Dikarya</taxon>
        <taxon>Basidiomycota</taxon>
        <taxon>Agaricomycotina</taxon>
        <taxon>Agaricomycetes</taxon>
        <taxon>Agaricomycetidae</taxon>
        <taxon>Agaricales</taxon>
        <taxon>Agaricineae</taxon>
        <taxon>Agaricaceae</taxon>
        <taxon>Agaricus</taxon>
    </lineage>
</organism>
<name>K5VUX8_AGABU</name>
<feature type="compositionally biased region" description="Basic residues" evidence="5">
    <location>
        <begin position="942"/>
        <end position="951"/>
    </location>
</feature>
<dbReference type="eggNOG" id="KOG1974">
    <property type="taxonomic scope" value="Eukaryota"/>
</dbReference>
<dbReference type="GO" id="GO:0006281">
    <property type="term" value="P:DNA repair"/>
    <property type="evidence" value="ECO:0007669"/>
    <property type="project" value="TreeGrafter"/>
</dbReference>
<dbReference type="RefSeq" id="XP_007330976.1">
    <property type="nucleotide sequence ID" value="XM_007330914.1"/>
</dbReference>
<dbReference type="InParanoid" id="K5VUX8"/>
<dbReference type="STRING" id="597362.K5VUX8"/>
<dbReference type="AlphaFoldDB" id="K5VUX8"/>
<feature type="region of interest" description="Disordered" evidence="5">
    <location>
        <begin position="1008"/>
        <end position="1097"/>
    </location>
</feature>
<dbReference type="GO" id="GO:0003677">
    <property type="term" value="F:DNA binding"/>
    <property type="evidence" value="ECO:0007669"/>
    <property type="project" value="TreeGrafter"/>
</dbReference>
<dbReference type="OMA" id="VNHHRHT"/>
<dbReference type="GO" id="GO:0031298">
    <property type="term" value="C:replication fork protection complex"/>
    <property type="evidence" value="ECO:0007669"/>
    <property type="project" value="TreeGrafter"/>
</dbReference>
<evidence type="ECO:0000313" key="8">
    <source>
        <dbReference type="Proteomes" id="UP000008493"/>
    </source>
</evidence>
<dbReference type="InterPro" id="IPR044998">
    <property type="entry name" value="Timeless"/>
</dbReference>
<dbReference type="PANTHER" id="PTHR22940:SF4">
    <property type="entry name" value="PROTEIN TIMELESS HOMOLOG"/>
    <property type="match status" value="1"/>
</dbReference>
<accession>K5VUX8</accession>
<evidence type="ECO:0000256" key="5">
    <source>
        <dbReference type="SAM" id="MobiDB-lite"/>
    </source>
</evidence>
<reference evidence="8" key="1">
    <citation type="journal article" date="2012" name="Proc. Natl. Acad. Sci. U.S.A.">
        <title>Genome sequence of the button mushroom Agaricus bisporus reveals mechanisms governing adaptation to a humic-rich ecological niche.</title>
        <authorList>
            <person name="Morin E."/>
            <person name="Kohler A."/>
            <person name="Baker A.R."/>
            <person name="Foulongne-Oriol M."/>
            <person name="Lombard V."/>
            <person name="Nagy L.G."/>
            <person name="Ohm R.A."/>
            <person name="Patyshakuliyeva A."/>
            <person name="Brun A."/>
            <person name="Aerts A.L."/>
            <person name="Bailey A.M."/>
            <person name="Billette C."/>
            <person name="Coutinho P.M."/>
            <person name="Deakin G."/>
            <person name="Doddapaneni H."/>
            <person name="Floudas D."/>
            <person name="Grimwood J."/>
            <person name="Hilden K."/>
            <person name="Kuees U."/>
            <person name="LaButti K.M."/>
            <person name="Lapidus A."/>
            <person name="Lindquist E.A."/>
            <person name="Lucas S.M."/>
            <person name="Murat C."/>
            <person name="Riley R.W."/>
            <person name="Salamov A.A."/>
            <person name="Schmutz J."/>
            <person name="Subramanian V."/>
            <person name="Woesten H.A.B."/>
            <person name="Xu J."/>
            <person name="Eastwood D.C."/>
            <person name="Foster G.D."/>
            <person name="Sonnenberg A.S."/>
            <person name="Cullen D."/>
            <person name="de Vries R.P."/>
            <person name="Lundell T."/>
            <person name="Hibbett D.S."/>
            <person name="Henrissat B."/>
            <person name="Burton K.S."/>
            <person name="Kerrigan R.W."/>
            <person name="Challen M.P."/>
            <person name="Grigoriev I.V."/>
            <person name="Martin F."/>
        </authorList>
    </citation>
    <scope>NUCLEOTIDE SEQUENCE [LARGE SCALE GENOMIC DNA]</scope>
    <source>
        <strain evidence="8">JB137-S8 / ATCC MYA-4627 / FGSC 10392</strain>
    </source>
</reference>
<dbReference type="EMBL" id="JH971392">
    <property type="protein sequence ID" value="EKM78289.1"/>
    <property type="molecule type" value="Genomic_DNA"/>
</dbReference>
<proteinExistence type="predicted"/>
<feature type="region of interest" description="Disordered" evidence="5">
    <location>
        <begin position="937"/>
        <end position="992"/>
    </location>
</feature>
<dbReference type="KEGG" id="abp:AGABI1DRAFT101031"/>
<evidence type="ECO:0000259" key="6">
    <source>
        <dbReference type="Pfam" id="PF04821"/>
    </source>
</evidence>
<keyword evidence="8" id="KW-1185">Reference proteome</keyword>
<feature type="compositionally biased region" description="Basic and acidic residues" evidence="5">
    <location>
        <begin position="17"/>
        <end position="27"/>
    </location>
</feature>
<evidence type="ECO:0000313" key="7">
    <source>
        <dbReference type="EMBL" id="EKM78289.1"/>
    </source>
</evidence>